<name>A0A162VXH1_9BURK</name>
<evidence type="ECO:0000313" key="2">
    <source>
        <dbReference type="EMBL" id="OAD41181.1"/>
    </source>
</evidence>
<evidence type="ECO:0000313" key="1">
    <source>
        <dbReference type="EMBL" id="AOW12235.1"/>
    </source>
</evidence>
<dbReference type="EMBL" id="LVWD01000026">
    <property type="protein sequence ID" value="OAD41181.1"/>
    <property type="molecule type" value="Genomic_DNA"/>
</dbReference>
<evidence type="ECO:0000313" key="3">
    <source>
        <dbReference type="Proteomes" id="UP000185657"/>
    </source>
</evidence>
<gene>
    <name evidence="1" type="ORF">LPB072_04580</name>
    <name evidence="2" type="ORF">LPB72_14830</name>
</gene>
<dbReference type="Proteomes" id="UP000185680">
    <property type="component" value="Chromosome"/>
</dbReference>
<reference evidence="1 4" key="2">
    <citation type="submission" date="2016-10" db="EMBL/GenBank/DDBJ databases">
        <title>Hydorgenophaga sp. LPB0072 isolated from gastropod.</title>
        <authorList>
            <person name="Kim E."/>
            <person name="Yi H."/>
        </authorList>
    </citation>
    <scope>NUCLEOTIDE SEQUENCE [LARGE SCALE GENOMIC DNA]</scope>
    <source>
        <strain evidence="1 4">LPB0072</strain>
    </source>
</reference>
<dbReference type="RefSeq" id="WP_066092199.1">
    <property type="nucleotide sequence ID" value="NZ_CP017476.1"/>
</dbReference>
<sequence length="267" mass="27689">MFEFGVDQAAGLRTTSPTNPPVLMPVATTARPGQAYELICTVASQLNAMGHDAVIIDGSAIEAVERRSHDGSHLGLIHALLDSSIGSLGAPLPSAEWLVMPGAKGLQVLQQTARAAGATVAVSRLLAPFAAGTVVLLYAPAPTISALFAGLQAQVLVPVLDLPQATIDAYGSLKTLHGAGLWPVLAPMHCQAEATQAPLAQVVRSVCDCAHRYLHYPVEQWAVDTLGQRVREAAFTVPGPSGASLAVQTGAMNNFAGHAAAIPTRWS</sequence>
<dbReference type="OrthoDB" id="8912320at2"/>
<accession>A0A162VXH1</accession>
<evidence type="ECO:0000313" key="4">
    <source>
        <dbReference type="Proteomes" id="UP000185680"/>
    </source>
</evidence>
<proteinExistence type="predicted"/>
<dbReference type="EMBL" id="CP017476">
    <property type="protein sequence ID" value="AOW12235.1"/>
    <property type="molecule type" value="Genomic_DNA"/>
</dbReference>
<dbReference type="STRING" id="1763535.LPB072_04580"/>
<protein>
    <submittedName>
        <fullName evidence="1">Uncharacterized protein</fullName>
    </submittedName>
</protein>
<reference evidence="2 3" key="1">
    <citation type="submission" date="2016-02" db="EMBL/GenBank/DDBJ databases">
        <title>Draft genome sequence of Hydrogenophaga sp. LPB0072.</title>
        <authorList>
            <person name="Shin S.-K."/>
            <person name="Yi H."/>
        </authorList>
    </citation>
    <scope>NUCLEOTIDE SEQUENCE [LARGE SCALE GENOMIC DNA]</scope>
    <source>
        <strain evidence="2 3">LPB0072</strain>
    </source>
</reference>
<keyword evidence="3" id="KW-1185">Reference proteome</keyword>
<organism evidence="1 4">
    <name type="scientific">Hydrogenophaga crassostreae</name>
    <dbReference type="NCBI Taxonomy" id="1763535"/>
    <lineage>
        <taxon>Bacteria</taxon>
        <taxon>Pseudomonadati</taxon>
        <taxon>Pseudomonadota</taxon>
        <taxon>Betaproteobacteria</taxon>
        <taxon>Burkholderiales</taxon>
        <taxon>Comamonadaceae</taxon>
        <taxon>Hydrogenophaga</taxon>
    </lineage>
</organism>
<dbReference type="KEGG" id="hyl:LPB072_04580"/>
<dbReference type="AlphaFoldDB" id="A0A162VXH1"/>
<dbReference type="Proteomes" id="UP000185657">
    <property type="component" value="Unassembled WGS sequence"/>
</dbReference>